<dbReference type="HAMAP" id="MF_00002">
    <property type="entry name" value="Asp_carb_tr_reg"/>
    <property type="match status" value="1"/>
</dbReference>
<dbReference type="PANTHER" id="PTHR35805:SF1">
    <property type="entry name" value="ASPARTATE CARBAMOYLTRANSFERASE REGULATORY CHAIN"/>
    <property type="match status" value="1"/>
</dbReference>
<proteinExistence type="inferred from homology"/>
<evidence type="ECO:0000313" key="2">
    <source>
        <dbReference type="EMBL" id="HJE38427.1"/>
    </source>
</evidence>
<dbReference type="Gene3D" id="3.30.70.140">
    <property type="entry name" value="Aspartate carbamoyltransferase regulatory subunit, N-terminal domain"/>
    <property type="match status" value="1"/>
</dbReference>
<feature type="binding site" evidence="1">
    <location>
        <position position="145"/>
    </location>
    <ligand>
        <name>Zn(2+)</name>
        <dbReference type="ChEBI" id="CHEBI:29105"/>
    </ligand>
</feature>
<dbReference type="InterPro" id="IPR020545">
    <property type="entry name" value="Asp_carbamoyltransf_reg_N"/>
</dbReference>
<comment type="subunit">
    <text evidence="1">Contains catalytic and regulatory chains.</text>
</comment>
<keyword evidence="1" id="KW-0862">Zinc</keyword>
<dbReference type="InterPro" id="IPR036793">
    <property type="entry name" value="Asp_carbatrfase_reg_N_sf"/>
</dbReference>
<dbReference type="InterPro" id="IPR002801">
    <property type="entry name" value="Asp_carbamoylTrfase_reg"/>
</dbReference>
<dbReference type="AlphaFoldDB" id="A0A4Q0U9G2"/>
<dbReference type="GO" id="GO:0006221">
    <property type="term" value="P:pyrimidine nucleotide biosynthetic process"/>
    <property type="evidence" value="ECO:0007669"/>
    <property type="project" value="UniProtKB-UniRule"/>
</dbReference>
<dbReference type="GO" id="GO:0009347">
    <property type="term" value="C:aspartate carbamoyltransferase complex"/>
    <property type="evidence" value="ECO:0007669"/>
    <property type="project" value="InterPro"/>
</dbReference>
<dbReference type="InterPro" id="IPR036792">
    <property type="entry name" value="Asp_carbatrfase_reg_C_sf"/>
</dbReference>
<dbReference type="NCBIfam" id="TIGR00240">
    <property type="entry name" value="ATCase_reg"/>
    <property type="match status" value="1"/>
</dbReference>
<accession>A0A4Q0U9G2</accession>
<dbReference type="Pfam" id="PF02748">
    <property type="entry name" value="PyrI_C"/>
    <property type="match status" value="1"/>
</dbReference>
<dbReference type="InterPro" id="IPR020542">
    <property type="entry name" value="Asp_carbamoyltrfase_reg_C"/>
</dbReference>
<keyword evidence="1" id="KW-0479">Metal-binding</keyword>
<dbReference type="GO" id="GO:0006207">
    <property type="term" value="P:'de novo' pyrimidine nucleobase biosynthetic process"/>
    <property type="evidence" value="ECO:0007669"/>
    <property type="project" value="InterPro"/>
</dbReference>
<keyword evidence="2" id="KW-0808">Transferase</keyword>
<dbReference type="SUPFAM" id="SSF54893">
    <property type="entry name" value="Aspartate carbamoyltransferase, Regulatory-chain, N-terminal domain"/>
    <property type="match status" value="1"/>
</dbReference>
<feature type="binding site" evidence="1">
    <location>
        <position position="142"/>
    </location>
    <ligand>
        <name>Zn(2+)</name>
        <dbReference type="ChEBI" id="CHEBI:29105"/>
    </ligand>
</feature>
<dbReference type="SUPFAM" id="SSF57825">
    <property type="entry name" value="Aspartate carbamoyltransferase, Regulatory-chain, C-terminal domain"/>
    <property type="match status" value="1"/>
</dbReference>
<name>A0A4Q0U9G2_9BACT</name>
<dbReference type="EMBL" id="DYXT01000012">
    <property type="protein sequence ID" value="HJE38427.1"/>
    <property type="molecule type" value="Genomic_DNA"/>
</dbReference>
<reference evidence="2" key="1">
    <citation type="journal article" date="2021" name="PeerJ">
        <title>Extensive microbial diversity within the chicken gut microbiome revealed by metagenomics and culture.</title>
        <authorList>
            <person name="Gilroy R."/>
            <person name="Ravi A."/>
            <person name="Getino M."/>
            <person name="Pursley I."/>
            <person name="Horton D.L."/>
            <person name="Alikhan N.F."/>
            <person name="Baker D."/>
            <person name="Gharbi K."/>
            <person name="Hall N."/>
            <person name="Watson M."/>
            <person name="Adriaenssens E.M."/>
            <person name="Foster-Nyarko E."/>
            <person name="Jarju S."/>
            <person name="Secka A."/>
            <person name="Antonio M."/>
            <person name="Oren A."/>
            <person name="Chaudhuri R.R."/>
            <person name="La Ragione R."/>
            <person name="Hildebrand F."/>
            <person name="Pallen M.J."/>
        </authorList>
    </citation>
    <scope>NUCLEOTIDE SEQUENCE</scope>
    <source>
        <strain evidence="2">4100</strain>
    </source>
</reference>
<organism evidence="2 3">
    <name type="scientific">Candidatus Amulumruptor caecigallinarius</name>
    <dbReference type="NCBI Taxonomy" id="2109911"/>
    <lineage>
        <taxon>Bacteria</taxon>
        <taxon>Pseudomonadati</taxon>
        <taxon>Bacteroidota</taxon>
        <taxon>Bacteroidia</taxon>
        <taxon>Bacteroidales</taxon>
        <taxon>Muribaculaceae</taxon>
        <taxon>Candidatus Amulumruptor</taxon>
    </lineage>
</organism>
<dbReference type="Gene3D" id="2.30.30.20">
    <property type="entry name" value="Aspartate carbamoyltransferase regulatory subunit, C-terminal domain"/>
    <property type="match status" value="1"/>
</dbReference>
<comment type="function">
    <text evidence="1">Involved in allosteric regulation of aspartate carbamoyltransferase.</text>
</comment>
<comment type="similarity">
    <text evidence="1">Belongs to the PyrI family.</text>
</comment>
<dbReference type="PANTHER" id="PTHR35805">
    <property type="entry name" value="ASPARTATE CARBAMOYLTRANSFERASE REGULATORY CHAIN"/>
    <property type="match status" value="1"/>
</dbReference>
<dbReference type="GO" id="GO:0046872">
    <property type="term" value="F:metal ion binding"/>
    <property type="evidence" value="ECO:0007669"/>
    <property type="project" value="UniProtKB-KW"/>
</dbReference>
<evidence type="ECO:0000256" key="1">
    <source>
        <dbReference type="HAMAP-Rule" id="MF_00002"/>
    </source>
</evidence>
<dbReference type="GO" id="GO:0016740">
    <property type="term" value="F:transferase activity"/>
    <property type="evidence" value="ECO:0007669"/>
    <property type="project" value="UniProtKB-KW"/>
</dbReference>
<keyword evidence="1" id="KW-0665">Pyrimidine biosynthesis</keyword>
<dbReference type="Proteomes" id="UP000711407">
    <property type="component" value="Unassembled WGS sequence"/>
</dbReference>
<reference evidence="2" key="2">
    <citation type="submission" date="2021-09" db="EMBL/GenBank/DDBJ databases">
        <authorList>
            <person name="Gilroy R."/>
        </authorList>
    </citation>
    <scope>NUCLEOTIDE SEQUENCE</scope>
    <source>
        <strain evidence="2">4100</strain>
    </source>
</reference>
<evidence type="ECO:0000313" key="3">
    <source>
        <dbReference type="Proteomes" id="UP000711407"/>
    </source>
</evidence>
<feature type="binding site" evidence="1">
    <location>
        <position position="119"/>
    </location>
    <ligand>
        <name>Zn(2+)</name>
        <dbReference type="ChEBI" id="CHEBI:29105"/>
    </ligand>
</feature>
<comment type="caution">
    <text evidence="2">The sequence shown here is derived from an EMBL/GenBank/DDBJ whole genome shotgun (WGS) entry which is preliminary data.</text>
</comment>
<sequence>MSASHTSNKKSLAVAALRNGTVIDHIPESTLFKAVRILGIENLQTAVTIGNNLESSKLGKKGIIKVSDVEFDENTLNRIAIVAPKAKINIIRDYEVTEKREVVLPDRILGIVKCPNPKCITNNEPVQTKFDVIDREHVILRCHYCGRALTSQDAVIE</sequence>
<protein>
    <recommendedName>
        <fullName evidence="1">Aspartate carbamoyltransferase regulatory chain</fullName>
    </recommendedName>
</protein>
<comment type="cofactor">
    <cofactor evidence="1">
        <name>Zn(2+)</name>
        <dbReference type="ChEBI" id="CHEBI:29105"/>
    </cofactor>
    <text evidence="1">Binds 1 zinc ion per subunit.</text>
</comment>
<feature type="binding site" evidence="1">
    <location>
        <position position="114"/>
    </location>
    <ligand>
        <name>Zn(2+)</name>
        <dbReference type="ChEBI" id="CHEBI:29105"/>
    </ligand>
</feature>
<dbReference type="Pfam" id="PF01948">
    <property type="entry name" value="PyrI"/>
    <property type="match status" value="1"/>
</dbReference>
<gene>
    <name evidence="1 2" type="primary">pyrI</name>
    <name evidence="2" type="ORF">K8V47_01495</name>
</gene>